<dbReference type="OrthoDB" id="5295702at2"/>
<proteinExistence type="predicted"/>
<sequence length="306" mass="31770">MPPRRILATGLTGFSGRHLAPAVAAILPDAELVPLGCDLTDSGAVAARVREVRPDACIHLAAIAAIGVAGSDPGLAWRVNLHGTLALADALVRHAPGAALVHVSSGDAYGHSFATGVAIDEGAPLAPMNVYGATKAAADLALGALAGRSLHVVRLRPFNQAGPGQADAFALPAFARQVAEIARGSRAPVLRVGNLDPERDFLDVRDVARAYALTLARVHELPNGSILNLASGTPRRIGTLLDDLLGLAGITPTIEPDPDRMRPSDIPRAIGDASRARALLSWAPQIAWDRTLADVLADWVQRVGPA</sequence>
<dbReference type="Gene3D" id="3.90.25.10">
    <property type="entry name" value="UDP-galactose 4-epimerase, domain 1"/>
    <property type="match status" value="1"/>
</dbReference>
<comment type="caution">
    <text evidence="2">The sequence shown here is derived from an EMBL/GenBank/DDBJ whole genome shotgun (WGS) entry which is preliminary data.</text>
</comment>
<dbReference type="Proteomes" id="UP000305654">
    <property type="component" value="Unassembled WGS sequence"/>
</dbReference>
<organism evidence="2 3">
    <name type="scientific">Lichenicoccus roseus</name>
    <dbReference type="NCBI Taxonomy" id="2683649"/>
    <lineage>
        <taxon>Bacteria</taxon>
        <taxon>Pseudomonadati</taxon>
        <taxon>Pseudomonadota</taxon>
        <taxon>Alphaproteobacteria</taxon>
        <taxon>Acetobacterales</taxon>
        <taxon>Acetobacteraceae</taxon>
        <taxon>Lichenicoccus</taxon>
    </lineage>
</organism>
<gene>
    <name evidence="2" type="ORF">FE263_15875</name>
</gene>
<feature type="domain" description="NAD(P)-binding" evidence="1">
    <location>
        <begin position="36"/>
        <end position="293"/>
    </location>
</feature>
<keyword evidence="3" id="KW-1185">Reference proteome</keyword>
<dbReference type="InterPro" id="IPR016040">
    <property type="entry name" value="NAD(P)-bd_dom"/>
</dbReference>
<reference evidence="2 3" key="1">
    <citation type="submission" date="2019-05" db="EMBL/GenBank/DDBJ databases">
        <authorList>
            <person name="Pankratov T."/>
            <person name="Grouzdev D."/>
        </authorList>
    </citation>
    <scope>NUCLEOTIDE SEQUENCE [LARGE SCALE GENOMIC DNA]</scope>
    <source>
        <strain evidence="2 3">KEBCLARHB70R</strain>
    </source>
</reference>
<name>A0A5R9JAY5_9PROT</name>
<accession>A0A5R9JAY5</accession>
<evidence type="ECO:0000313" key="2">
    <source>
        <dbReference type="EMBL" id="TLU71388.1"/>
    </source>
</evidence>
<protein>
    <submittedName>
        <fullName evidence="2">NAD-dependent epimerase/dehydratase family protein</fullName>
    </submittedName>
</protein>
<dbReference type="SUPFAM" id="SSF51735">
    <property type="entry name" value="NAD(P)-binding Rossmann-fold domains"/>
    <property type="match status" value="1"/>
</dbReference>
<dbReference type="InterPro" id="IPR036291">
    <property type="entry name" value="NAD(P)-bd_dom_sf"/>
</dbReference>
<dbReference type="EMBL" id="VCDI01000006">
    <property type="protein sequence ID" value="TLU71388.1"/>
    <property type="molecule type" value="Genomic_DNA"/>
</dbReference>
<dbReference type="RefSeq" id="WP_138327025.1">
    <property type="nucleotide sequence ID" value="NZ_VCDI01000006.1"/>
</dbReference>
<dbReference type="Pfam" id="PF16363">
    <property type="entry name" value="GDP_Man_Dehyd"/>
    <property type="match status" value="1"/>
</dbReference>
<dbReference type="Gene3D" id="3.40.50.720">
    <property type="entry name" value="NAD(P)-binding Rossmann-like Domain"/>
    <property type="match status" value="1"/>
</dbReference>
<evidence type="ECO:0000313" key="3">
    <source>
        <dbReference type="Proteomes" id="UP000305654"/>
    </source>
</evidence>
<dbReference type="PANTHER" id="PTHR43000">
    <property type="entry name" value="DTDP-D-GLUCOSE 4,6-DEHYDRATASE-RELATED"/>
    <property type="match status" value="1"/>
</dbReference>
<evidence type="ECO:0000259" key="1">
    <source>
        <dbReference type="Pfam" id="PF16363"/>
    </source>
</evidence>
<dbReference type="AlphaFoldDB" id="A0A5R9JAY5"/>